<gene>
    <name evidence="4" type="ORF">P4I72_11280</name>
</gene>
<keyword evidence="5" id="KW-1185">Reference proteome</keyword>
<feature type="region of interest" description="Disordered" evidence="2">
    <location>
        <begin position="24"/>
        <end position="52"/>
    </location>
</feature>
<dbReference type="EMBL" id="JARLKY010000023">
    <property type="protein sequence ID" value="MEC0227707.1"/>
    <property type="molecule type" value="Genomic_DNA"/>
</dbReference>
<dbReference type="PANTHER" id="PTHR43649">
    <property type="entry name" value="ARABINOSE-BINDING PROTEIN-RELATED"/>
    <property type="match status" value="1"/>
</dbReference>
<dbReference type="PROSITE" id="PS51257">
    <property type="entry name" value="PROKAR_LIPOPROTEIN"/>
    <property type="match status" value="1"/>
</dbReference>
<evidence type="ECO:0000313" key="4">
    <source>
        <dbReference type="EMBL" id="MEC0227707.1"/>
    </source>
</evidence>
<name>A0ABU6G0P5_9BACL</name>
<dbReference type="RefSeq" id="WP_326072007.1">
    <property type="nucleotide sequence ID" value="NZ_JARLKY010000023.1"/>
</dbReference>
<evidence type="ECO:0000313" key="5">
    <source>
        <dbReference type="Proteomes" id="UP001338137"/>
    </source>
</evidence>
<dbReference type="PANTHER" id="PTHR43649:SF33">
    <property type="entry name" value="POLYGALACTURONAN_RHAMNOGALACTURONAN-BINDING PROTEIN YTCQ"/>
    <property type="match status" value="1"/>
</dbReference>
<dbReference type="SUPFAM" id="SSF53850">
    <property type="entry name" value="Periplasmic binding protein-like II"/>
    <property type="match status" value="1"/>
</dbReference>
<dbReference type="Proteomes" id="UP001338137">
    <property type="component" value="Unassembled WGS sequence"/>
</dbReference>
<reference evidence="4 5" key="1">
    <citation type="submission" date="2023-03" db="EMBL/GenBank/DDBJ databases">
        <title>Bacillus Genome Sequencing.</title>
        <authorList>
            <person name="Dunlap C."/>
        </authorList>
    </citation>
    <scope>NUCLEOTIDE SEQUENCE [LARGE SCALE GENOMIC DNA]</scope>
    <source>
        <strain evidence="4 5">BD-533</strain>
    </source>
</reference>
<feature type="signal peptide" evidence="3">
    <location>
        <begin position="1"/>
        <end position="24"/>
    </location>
</feature>
<proteinExistence type="predicted"/>
<protein>
    <submittedName>
        <fullName evidence="4">Extracellular solute-binding protein</fullName>
    </submittedName>
</protein>
<comment type="caution">
    <text evidence="4">The sequence shown here is derived from an EMBL/GenBank/DDBJ whole genome shotgun (WGS) entry which is preliminary data.</text>
</comment>
<organism evidence="4 5">
    <name type="scientific">Paenibacillus alba</name>
    <dbReference type="NCBI Taxonomy" id="1197127"/>
    <lineage>
        <taxon>Bacteria</taxon>
        <taxon>Bacillati</taxon>
        <taxon>Bacillota</taxon>
        <taxon>Bacilli</taxon>
        <taxon>Bacillales</taxon>
        <taxon>Paenibacillaceae</taxon>
        <taxon>Paenibacillus</taxon>
    </lineage>
</organism>
<evidence type="ECO:0000256" key="2">
    <source>
        <dbReference type="SAM" id="MobiDB-lite"/>
    </source>
</evidence>
<dbReference type="InterPro" id="IPR050490">
    <property type="entry name" value="Bact_solute-bd_prot1"/>
</dbReference>
<sequence>MISQKRRLALGLAVFTMLASSTLAGCSSSGTKSAESTTPSPAGTTTASPAAKSSDPVKLEIIENAAAMPAPDADFIKQALDKALGLNLMVTSYAAVADYQNNLNVRVASANYPDLFQIVDRQALAQLSQSDVLLDLTPYMDKLGSVKKFLGEDNLKKGYYNGKLYAINKAPQIDYWTYWVRKDWLDKLNLKVPTTLDELYAVAKAFTENDPDGNGKKDTVGITGGSGGGFHTFNFNGGVGAAISPILGGHGVGIPGSVYIKDGKAVDAYHDLAMIEALTDAKKYFDAKVIDSEVAANTGLQHQQKAIQGQAGIVYIDWANIKKDQFVEQTKAVNPKAEWIQIAAPKGPAGQFDGTWDSGKSPMMLGIPKKLEKDPAKLQKVFDLLNYVSEGKGAELVQYGIEGKHYTLENGKPKPTDLLGKEGGYIWSYQFTGRPELEYLSARFVNQASFIDFTSKQPRIQAVNGYLDIPSGYNPAEADRYGTEEIIKFLYGKRPLSEYDQFLKTLDTQFNYKAFQDSAQKLLKSLGMTK</sequence>
<evidence type="ECO:0000256" key="3">
    <source>
        <dbReference type="SAM" id="SignalP"/>
    </source>
</evidence>
<dbReference type="Gene3D" id="3.40.190.10">
    <property type="entry name" value="Periplasmic binding protein-like II"/>
    <property type="match status" value="2"/>
</dbReference>
<evidence type="ECO:0000256" key="1">
    <source>
        <dbReference type="ARBA" id="ARBA00022729"/>
    </source>
</evidence>
<feature type="compositionally biased region" description="Low complexity" evidence="2">
    <location>
        <begin position="33"/>
        <end position="52"/>
    </location>
</feature>
<keyword evidence="1 3" id="KW-0732">Signal</keyword>
<accession>A0ABU6G0P5</accession>
<feature type="chain" id="PRO_5047338068" evidence="3">
    <location>
        <begin position="25"/>
        <end position="530"/>
    </location>
</feature>